<name>A0A967CB63_9PROT</name>
<dbReference type="PANTHER" id="PTHR47649">
    <property type="entry name" value="RIBONUCLEASE D"/>
    <property type="match status" value="1"/>
</dbReference>
<dbReference type="InterPro" id="IPR051086">
    <property type="entry name" value="RNase_D-like"/>
</dbReference>
<dbReference type="Pfam" id="PF01612">
    <property type="entry name" value="DNA_pol_A_exo1"/>
    <property type="match status" value="1"/>
</dbReference>
<reference evidence="2" key="1">
    <citation type="submission" date="2020-03" db="EMBL/GenBank/DDBJ databases">
        <title>Genome of Pelagibius litoralis DSM 21314T.</title>
        <authorList>
            <person name="Wang G."/>
        </authorList>
    </citation>
    <scope>NUCLEOTIDE SEQUENCE</scope>
    <source>
        <strain evidence="2">DSM 21314</strain>
    </source>
</reference>
<proteinExistence type="predicted"/>
<dbReference type="InterPro" id="IPR036397">
    <property type="entry name" value="RNaseH_sf"/>
</dbReference>
<dbReference type="EMBL" id="JAAQPH010000003">
    <property type="protein sequence ID" value="NIA67949.1"/>
    <property type="molecule type" value="Genomic_DNA"/>
</dbReference>
<dbReference type="GO" id="GO:0008408">
    <property type="term" value="F:3'-5' exonuclease activity"/>
    <property type="evidence" value="ECO:0007669"/>
    <property type="project" value="InterPro"/>
</dbReference>
<evidence type="ECO:0000313" key="3">
    <source>
        <dbReference type="Proteomes" id="UP000761264"/>
    </source>
</evidence>
<dbReference type="SUPFAM" id="SSF53098">
    <property type="entry name" value="Ribonuclease H-like"/>
    <property type="match status" value="1"/>
</dbReference>
<dbReference type="AlphaFoldDB" id="A0A967CB63"/>
<keyword evidence="3" id="KW-1185">Reference proteome</keyword>
<dbReference type="GO" id="GO:0006139">
    <property type="term" value="P:nucleobase-containing compound metabolic process"/>
    <property type="evidence" value="ECO:0007669"/>
    <property type="project" value="InterPro"/>
</dbReference>
<dbReference type="Proteomes" id="UP000761264">
    <property type="component" value="Unassembled WGS sequence"/>
</dbReference>
<feature type="domain" description="3'-5' exonuclease" evidence="1">
    <location>
        <begin position="6"/>
        <end position="174"/>
    </location>
</feature>
<evidence type="ECO:0000259" key="1">
    <source>
        <dbReference type="SMART" id="SM00474"/>
    </source>
</evidence>
<dbReference type="InterPro" id="IPR002562">
    <property type="entry name" value="3'-5'_exonuclease_dom"/>
</dbReference>
<dbReference type="RefSeq" id="WP_167222023.1">
    <property type="nucleotide sequence ID" value="NZ_JAAQPH010000003.1"/>
</dbReference>
<comment type="caution">
    <text evidence="2">The sequence shown here is derived from an EMBL/GenBank/DDBJ whole genome shotgun (WGS) entry which is preliminary data.</text>
</comment>
<dbReference type="GO" id="GO:0003676">
    <property type="term" value="F:nucleic acid binding"/>
    <property type="evidence" value="ECO:0007669"/>
    <property type="project" value="InterPro"/>
</dbReference>
<dbReference type="InterPro" id="IPR012337">
    <property type="entry name" value="RNaseH-like_sf"/>
</dbReference>
<dbReference type="Gene3D" id="3.30.420.10">
    <property type="entry name" value="Ribonuclease H-like superfamily/Ribonuclease H"/>
    <property type="match status" value="1"/>
</dbReference>
<organism evidence="2 3">
    <name type="scientific">Pelagibius litoralis</name>
    <dbReference type="NCBI Taxonomy" id="374515"/>
    <lineage>
        <taxon>Bacteria</taxon>
        <taxon>Pseudomonadati</taxon>
        <taxon>Pseudomonadota</taxon>
        <taxon>Alphaproteobacteria</taxon>
        <taxon>Rhodospirillales</taxon>
        <taxon>Rhodovibrionaceae</taxon>
        <taxon>Pelagibius</taxon>
    </lineage>
</organism>
<evidence type="ECO:0000313" key="2">
    <source>
        <dbReference type="EMBL" id="NIA67949.1"/>
    </source>
</evidence>
<sequence>MAAANPEIHLHIGDLPDGLSFGDSLAIDSETMGLDLKRDRLCLLQLSGGDGVCHLVQFPKGQYDAPNLKALLGDPGITKLFHFARFDVAAIRRYLEVDCAPVYCTKIASKLVRTYTDRHGLKDLCRELLGVEISKQQQSSDWGAETLSRDQLNYAASDVLYLHQLKTRLDVMLEREGRMALAQACFRFLPTRAALDMAGWNEVDIFAH</sequence>
<dbReference type="PANTHER" id="PTHR47649:SF1">
    <property type="entry name" value="RIBONUCLEASE D"/>
    <property type="match status" value="1"/>
</dbReference>
<dbReference type="SMART" id="SM00474">
    <property type="entry name" value="35EXOc"/>
    <property type="match status" value="1"/>
</dbReference>
<dbReference type="CDD" id="cd06142">
    <property type="entry name" value="RNaseD_exo"/>
    <property type="match status" value="1"/>
</dbReference>
<gene>
    <name evidence="2" type="ORF">HBA54_05030</name>
</gene>
<accession>A0A967CB63</accession>
<protein>
    <submittedName>
        <fullName evidence="2">Ribonuclease D</fullName>
    </submittedName>
</protein>